<sequence length="547" mass="61540">MSMHFNSSQSNQIGLGFQNNSIDHGQMFSQQSNFGLNNRVQQGGGLFSSHQLMGGTNNANNPSIGLHQNLEFTSHVNQPSAPGLGQLGLGQNEMVLQVNRPSTNSLGQLGHGQLGLGQHEMISHVNQPSTNSLGQLGFGRLGLCPTVTEVRRTYVTPQRVQVHSVVDYFPVQNQAPVVQQSEMSITEYRTTQLLTTNSTRDRFFSPPNPNDQIHIQGQQPNSFQSLNRLPMSNQQQVNHPLITERDPQGNHFRNPFQYQHPSYYQSHSQKFNQYQNPSYNNPSLMQNQPVFGSNVQNQFYNPSYNFQNQPRKATLQLIEEDEHSDHKGKVKEVLDAEPLNSYVPNTMDQDPKENQPPNHTIPQNQSVDTTNAASDDSDDGDDNETEDDGRIHSLPCKKYGPYTCPKCKSVFNTSQLFAAHVGTHYKDESRAEKRKRQIAKYRRKNLRLVQVDDALTVVPVSFDSPPRKNRHKQKNVSKKAKKDSEEVEDEDAKVDSGEDEEKDATMASKEVEEKDKAEMQEQAALPALPDKKGIIAVVKDEPLELMD</sequence>
<dbReference type="PROSITE" id="PS50157">
    <property type="entry name" value="ZINC_FINGER_C2H2_2"/>
    <property type="match status" value="1"/>
</dbReference>
<feature type="region of interest" description="Disordered" evidence="2">
    <location>
        <begin position="321"/>
        <end position="395"/>
    </location>
</feature>
<dbReference type="GO" id="GO:0008270">
    <property type="term" value="F:zinc ion binding"/>
    <property type="evidence" value="ECO:0007669"/>
    <property type="project" value="UniProtKB-KW"/>
</dbReference>
<proteinExistence type="predicted"/>
<dbReference type="PROSITE" id="PS00028">
    <property type="entry name" value="ZINC_FINGER_C2H2_1"/>
    <property type="match status" value="1"/>
</dbReference>
<evidence type="ECO:0000256" key="2">
    <source>
        <dbReference type="SAM" id="MobiDB-lite"/>
    </source>
</evidence>
<feature type="region of interest" description="Disordered" evidence="2">
    <location>
        <begin position="460"/>
        <end position="533"/>
    </location>
</feature>
<evidence type="ECO:0000259" key="3">
    <source>
        <dbReference type="PROSITE" id="PS50157"/>
    </source>
</evidence>
<feature type="compositionally biased region" description="Basic and acidic residues" evidence="2">
    <location>
        <begin position="509"/>
        <end position="519"/>
    </location>
</feature>
<feature type="domain" description="C2H2-type" evidence="3">
    <location>
        <begin position="402"/>
        <end position="429"/>
    </location>
</feature>
<evidence type="ECO:0000313" key="4">
    <source>
        <dbReference type="EMBL" id="KAK4608038.1"/>
    </source>
</evidence>
<feature type="compositionally biased region" description="Acidic residues" evidence="2">
    <location>
        <begin position="485"/>
        <end position="502"/>
    </location>
</feature>
<keyword evidence="1" id="KW-0863">Zinc-finger</keyword>
<feature type="compositionally biased region" description="Acidic residues" evidence="2">
    <location>
        <begin position="375"/>
        <end position="387"/>
    </location>
</feature>
<feature type="compositionally biased region" description="Basic residues" evidence="2">
    <location>
        <begin position="467"/>
        <end position="481"/>
    </location>
</feature>
<feature type="compositionally biased region" description="Basic and acidic residues" evidence="2">
    <location>
        <begin position="323"/>
        <end position="334"/>
    </location>
</feature>
<dbReference type="AlphaFoldDB" id="A0AAN7G7W1"/>
<comment type="caution">
    <text evidence="4">The sequence shown here is derived from an EMBL/GenBank/DDBJ whole genome shotgun (WGS) entry which is preliminary data.</text>
</comment>
<name>A0AAN7G7W1_QUERU</name>
<evidence type="ECO:0000256" key="1">
    <source>
        <dbReference type="PROSITE-ProRule" id="PRU00042"/>
    </source>
</evidence>
<keyword evidence="5" id="KW-1185">Reference proteome</keyword>
<dbReference type="InterPro" id="IPR013087">
    <property type="entry name" value="Znf_C2H2_type"/>
</dbReference>
<keyword evidence="1" id="KW-0479">Metal-binding</keyword>
<gene>
    <name evidence="4" type="ORF">RGQ29_001738</name>
</gene>
<evidence type="ECO:0000313" key="5">
    <source>
        <dbReference type="Proteomes" id="UP001324115"/>
    </source>
</evidence>
<dbReference type="EMBL" id="JAXUIC010000001">
    <property type="protein sequence ID" value="KAK4608038.1"/>
    <property type="molecule type" value="Genomic_DNA"/>
</dbReference>
<organism evidence="4 5">
    <name type="scientific">Quercus rubra</name>
    <name type="common">Northern red oak</name>
    <name type="synonym">Quercus borealis</name>
    <dbReference type="NCBI Taxonomy" id="3512"/>
    <lineage>
        <taxon>Eukaryota</taxon>
        <taxon>Viridiplantae</taxon>
        <taxon>Streptophyta</taxon>
        <taxon>Embryophyta</taxon>
        <taxon>Tracheophyta</taxon>
        <taxon>Spermatophyta</taxon>
        <taxon>Magnoliopsida</taxon>
        <taxon>eudicotyledons</taxon>
        <taxon>Gunneridae</taxon>
        <taxon>Pentapetalae</taxon>
        <taxon>rosids</taxon>
        <taxon>fabids</taxon>
        <taxon>Fagales</taxon>
        <taxon>Fagaceae</taxon>
        <taxon>Quercus</taxon>
    </lineage>
</organism>
<reference evidence="4 5" key="1">
    <citation type="journal article" date="2023" name="G3 (Bethesda)">
        <title>A haplotype-resolved chromosome-scale genome for Quercus rubra L. provides insights into the genetics of adaptive traits for red oak species.</title>
        <authorList>
            <person name="Kapoor B."/>
            <person name="Jenkins J."/>
            <person name="Schmutz J."/>
            <person name="Zhebentyayeva T."/>
            <person name="Kuelheim C."/>
            <person name="Coggeshall M."/>
            <person name="Heim C."/>
            <person name="Lasky J.R."/>
            <person name="Leites L."/>
            <person name="Islam-Faridi N."/>
            <person name="Romero-Severson J."/>
            <person name="DeLeo V.L."/>
            <person name="Lucas S.M."/>
            <person name="Lazic D."/>
            <person name="Gailing O."/>
            <person name="Carlson J."/>
            <person name="Staton M."/>
        </authorList>
    </citation>
    <scope>NUCLEOTIDE SEQUENCE [LARGE SCALE GENOMIC DNA]</scope>
    <source>
        <strain evidence="4">Pseudo-F2</strain>
    </source>
</reference>
<feature type="compositionally biased region" description="Polar residues" evidence="2">
    <location>
        <begin position="355"/>
        <end position="367"/>
    </location>
</feature>
<accession>A0AAN7G7W1</accession>
<protein>
    <recommendedName>
        <fullName evidence="3">C2H2-type domain-containing protein</fullName>
    </recommendedName>
</protein>
<dbReference type="Proteomes" id="UP001324115">
    <property type="component" value="Unassembled WGS sequence"/>
</dbReference>
<keyword evidence="1" id="KW-0862">Zinc</keyword>